<keyword evidence="1" id="KW-0472">Membrane</keyword>
<feature type="transmembrane region" description="Helical" evidence="1">
    <location>
        <begin position="68"/>
        <end position="85"/>
    </location>
</feature>
<feature type="transmembrane region" description="Helical" evidence="1">
    <location>
        <begin position="149"/>
        <end position="180"/>
    </location>
</feature>
<evidence type="ECO:0000313" key="2">
    <source>
        <dbReference type="EMBL" id="GAD30392.1"/>
    </source>
</evidence>
<evidence type="ECO:0000313" key="3">
    <source>
        <dbReference type="Proteomes" id="UP000030675"/>
    </source>
</evidence>
<feature type="transmembrane region" description="Helical" evidence="1">
    <location>
        <begin position="192"/>
        <end position="213"/>
    </location>
</feature>
<feature type="transmembrane region" description="Helical" evidence="1">
    <location>
        <begin position="117"/>
        <end position="137"/>
    </location>
</feature>
<keyword evidence="1" id="KW-1133">Transmembrane helix</keyword>
<organism evidence="2 3">
    <name type="scientific">Photobacterium leiognathi lrivu.4.1</name>
    <dbReference type="NCBI Taxonomy" id="1248232"/>
    <lineage>
        <taxon>Bacteria</taxon>
        <taxon>Pseudomonadati</taxon>
        <taxon>Pseudomonadota</taxon>
        <taxon>Gammaproteobacteria</taxon>
        <taxon>Vibrionales</taxon>
        <taxon>Vibrionaceae</taxon>
        <taxon>Photobacterium</taxon>
    </lineage>
</organism>
<reference evidence="3" key="1">
    <citation type="submission" date="2012-12" db="EMBL/GenBank/DDBJ databases">
        <title>Genome Sequence of Photobacterium leiognathi lrivu.4.1.</title>
        <authorList>
            <person name="Urbanczyk H."/>
            <person name="Ogura Y."/>
            <person name="Hayashi T."/>
            <person name="Dunlap P.V."/>
        </authorList>
    </citation>
    <scope>NUCLEOTIDE SEQUENCE [LARGE SCALE GENOMIC DNA]</scope>
    <source>
        <strain evidence="3">lrivu.4.1</strain>
    </source>
</reference>
<accession>A0A0U1P6X6</accession>
<evidence type="ECO:0000256" key="1">
    <source>
        <dbReference type="SAM" id="Phobius"/>
    </source>
</evidence>
<gene>
    <name evidence="2" type="ORF">PLEI_2048</name>
</gene>
<dbReference type="HOGENOM" id="CLU_099434_0_0_6"/>
<dbReference type="EMBL" id="DF196819">
    <property type="protein sequence ID" value="GAD30392.1"/>
    <property type="molecule type" value="Genomic_DNA"/>
</dbReference>
<dbReference type="AlphaFoldDB" id="A0A0U1P6X6"/>
<protein>
    <recommendedName>
        <fullName evidence="4">Integral membrane protein</fullName>
    </recommendedName>
</protein>
<name>A0A0U1P6X6_PHOLE</name>
<dbReference type="Proteomes" id="UP000030675">
    <property type="component" value="Unassembled WGS sequence"/>
</dbReference>
<dbReference type="eggNOG" id="ENOG502ZJ32">
    <property type="taxonomic scope" value="Bacteria"/>
</dbReference>
<sequence>MFYKTMLIAITLLLTVLGVNALAHSQDELPILALAIPALWLLPQGGVAAWLLLIGLGLFGYVLPEQPIALSVSLFMMLPILIICSSPKGCWQLGSLMISIVLAMNAGLMALQGEGKLPGSITATLLQILAIAIIWFAARSWRPVEGNTWWPIILVIPLWVGGMEHAALLALCVTGIIAALQSLNKVHLEEWIPKLACVLPAVGFATLVIMPQFDVANPILVSWLLVLGGGLLGESLLEDPEEEE</sequence>
<feature type="transmembrane region" description="Helical" evidence="1">
    <location>
        <begin position="91"/>
        <end position="110"/>
    </location>
</feature>
<keyword evidence="1" id="KW-0812">Transmembrane</keyword>
<dbReference type="RefSeq" id="WP_023933065.1">
    <property type="nucleotide sequence ID" value="NZ_DF196819.1"/>
</dbReference>
<proteinExistence type="predicted"/>
<feature type="transmembrane region" description="Helical" evidence="1">
    <location>
        <begin position="41"/>
        <end position="61"/>
    </location>
</feature>
<evidence type="ECO:0008006" key="4">
    <source>
        <dbReference type="Google" id="ProtNLM"/>
    </source>
</evidence>